<keyword evidence="2" id="KW-1185">Reference proteome</keyword>
<dbReference type="Proteomes" id="UP000216478">
    <property type="component" value="Unassembled WGS sequence"/>
</dbReference>
<gene>
    <name evidence="1" type="ORF">CEV33_3602</name>
</gene>
<dbReference type="AlphaFoldDB" id="A0A256EYX9"/>
<reference evidence="1 2" key="1">
    <citation type="submission" date="2017-07" db="EMBL/GenBank/DDBJ databases">
        <title>Phylogenetic study on the rhizospheric bacterium Ochrobactrum sp. A44.</title>
        <authorList>
            <person name="Krzyzanowska D.M."/>
            <person name="Ossowicki A."/>
            <person name="Rajewska M."/>
            <person name="Maciag T."/>
            <person name="Kaczynski Z."/>
            <person name="Czerwicka M."/>
            <person name="Jafra S."/>
        </authorList>
    </citation>
    <scope>NUCLEOTIDE SEQUENCE [LARGE SCALE GENOMIC DNA]</scope>
    <source>
        <strain evidence="1 2">OgA9a</strain>
    </source>
</reference>
<protein>
    <submittedName>
        <fullName evidence="1">Uncharacterized protein</fullName>
    </submittedName>
</protein>
<dbReference type="RefSeq" id="WP_167388222.1">
    <property type="nucleotide sequence ID" value="NZ_JBHEER010000013.1"/>
</dbReference>
<sequence>MISRSRQTAVPISSSAPVQFTHSLHAGAFVLAMAASGAETATTRFSI</sequence>
<proteinExistence type="predicted"/>
<dbReference type="EMBL" id="NNRL01000168">
    <property type="protein sequence ID" value="OYR07797.1"/>
    <property type="molecule type" value="Genomic_DNA"/>
</dbReference>
<evidence type="ECO:0000313" key="1">
    <source>
        <dbReference type="EMBL" id="OYR07797.1"/>
    </source>
</evidence>
<comment type="caution">
    <text evidence="1">The sequence shown here is derived from an EMBL/GenBank/DDBJ whole genome shotgun (WGS) entry which is preliminary data.</text>
</comment>
<organism evidence="1 2">
    <name type="scientific">Brucella grignonensis</name>
    <dbReference type="NCBI Taxonomy" id="94627"/>
    <lineage>
        <taxon>Bacteria</taxon>
        <taxon>Pseudomonadati</taxon>
        <taxon>Pseudomonadota</taxon>
        <taxon>Alphaproteobacteria</taxon>
        <taxon>Hyphomicrobiales</taxon>
        <taxon>Brucellaceae</taxon>
        <taxon>Brucella/Ochrobactrum group</taxon>
        <taxon>Brucella</taxon>
    </lineage>
</organism>
<name>A0A256EYX9_9HYPH</name>
<evidence type="ECO:0000313" key="2">
    <source>
        <dbReference type="Proteomes" id="UP000216478"/>
    </source>
</evidence>
<accession>A0A256EYX9</accession>